<feature type="region of interest" description="Disordered" evidence="1">
    <location>
        <begin position="75"/>
        <end position="100"/>
    </location>
</feature>
<name>A0AAN7BRL8_9PEZI</name>
<feature type="compositionally biased region" description="Polar residues" evidence="1">
    <location>
        <begin position="343"/>
        <end position="354"/>
    </location>
</feature>
<feature type="compositionally biased region" description="Low complexity" evidence="1">
    <location>
        <begin position="240"/>
        <end position="250"/>
    </location>
</feature>
<dbReference type="EMBL" id="MU865319">
    <property type="protein sequence ID" value="KAK4228426.1"/>
    <property type="molecule type" value="Genomic_DNA"/>
</dbReference>
<proteinExistence type="predicted"/>
<feature type="compositionally biased region" description="Basic and acidic residues" evidence="1">
    <location>
        <begin position="326"/>
        <end position="342"/>
    </location>
</feature>
<feature type="region of interest" description="Disordered" evidence="1">
    <location>
        <begin position="160"/>
        <end position="198"/>
    </location>
</feature>
<dbReference type="Proteomes" id="UP001301958">
    <property type="component" value="Unassembled WGS sequence"/>
</dbReference>
<evidence type="ECO:0000256" key="1">
    <source>
        <dbReference type="SAM" id="MobiDB-lite"/>
    </source>
</evidence>
<feature type="compositionally biased region" description="Basic residues" evidence="1">
    <location>
        <begin position="263"/>
        <end position="283"/>
    </location>
</feature>
<sequence length="456" mass="51793">MVGGSDSAIQEEKRREFAQSIEKFNVLTALQLRRASNNVELIPSPTKEQQQPPPPVQERYQSRTFRTALYHRQKDFEPSSSRGIPNLQHIPTSKTGSTRYPASLNMEESKNDLSLSYSSLIPNSRIRFSSQMWDSSLRKRDNADQIRAAKQANKKHFLDLKNNPLPTETDEDNNNIDLGPVPVLDDSELKPLDEEGRTPRLKKFKSNTEHLLPGKLVQTEKDNKAAETTANNEKLPATPNMNNNNNNNNNHGNMSLSSQTTSNKKKKVHFRHGVYMRLYKKDKKIQTLPKTPGQNTASDLEDAKEESPPTPPNLTLLNGQLHWIKKSTDSDKVKQNKTRDSNPWDSSSSHFTTPEESDTYKKLKLQLNKEIQGRTEKTTNSPSSSSEITKKRVLSQATKQEKNDDDEDNLLVNIMDCHPLSSSLTERNLDRINTARNDGKIEISEWVRGGSGWVRR</sequence>
<comment type="caution">
    <text evidence="2">The sequence shown here is derived from an EMBL/GenBank/DDBJ whole genome shotgun (WGS) entry which is preliminary data.</text>
</comment>
<accession>A0AAN7BRL8</accession>
<organism evidence="2 3">
    <name type="scientific">Podospora fimiseda</name>
    <dbReference type="NCBI Taxonomy" id="252190"/>
    <lineage>
        <taxon>Eukaryota</taxon>
        <taxon>Fungi</taxon>
        <taxon>Dikarya</taxon>
        <taxon>Ascomycota</taxon>
        <taxon>Pezizomycotina</taxon>
        <taxon>Sordariomycetes</taxon>
        <taxon>Sordariomycetidae</taxon>
        <taxon>Sordariales</taxon>
        <taxon>Podosporaceae</taxon>
        <taxon>Podospora</taxon>
    </lineage>
</organism>
<feature type="compositionally biased region" description="Polar residues" evidence="1">
    <location>
        <begin position="251"/>
        <end position="262"/>
    </location>
</feature>
<feature type="compositionally biased region" description="Polar residues" evidence="1">
    <location>
        <begin position="78"/>
        <end position="100"/>
    </location>
</feature>
<evidence type="ECO:0000313" key="3">
    <source>
        <dbReference type="Proteomes" id="UP001301958"/>
    </source>
</evidence>
<feature type="compositionally biased region" description="Polar residues" evidence="1">
    <location>
        <begin position="288"/>
        <end position="298"/>
    </location>
</feature>
<protein>
    <submittedName>
        <fullName evidence="2">Uncharacterized protein</fullName>
    </submittedName>
</protein>
<feature type="compositionally biased region" description="Polar residues" evidence="1">
    <location>
        <begin position="378"/>
        <end position="387"/>
    </location>
</feature>
<reference evidence="2" key="1">
    <citation type="journal article" date="2023" name="Mol. Phylogenet. Evol.">
        <title>Genome-scale phylogeny and comparative genomics of the fungal order Sordariales.</title>
        <authorList>
            <person name="Hensen N."/>
            <person name="Bonometti L."/>
            <person name="Westerberg I."/>
            <person name="Brannstrom I.O."/>
            <person name="Guillou S."/>
            <person name="Cros-Aarteil S."/>
            <person name="Calhoun S."/>
            <person name="Haridas S."/>
            <person name="Kuo A."/>
            <person name="Mondo S."/>
            <person name="Pangilinan J."/>
            <person name="Riley R."/>
            <person name="LaButti K."/>
            <person name="Andreopoulos B."/>
            <person name="Lipzen A."/>
            <person name="Chen C."/>
            <person name="Yan M."/>
            <person name="Daum C."/>
            <person name="Ng V."/>
            <person name="Clum A."/>
            <person name="Steindorff A."/>
            <person name="Ohm R.A."/>
            <person name="Martin F."/>
            <person name="Silar P."/>
            <person name="Natvig D.O."/>
            <person name="Lalanne C."/>
            <person name="Gautier V."/>
            <person name="Ament-Velasquez S.L."/>
            <person name="Kruys A."/>
            <person name="Hutchinson M.I."/>
            <person name="Powell A.J."/>
            <person name="Barry K."/>
            <person name="Miller A.N."/>
            <person name="Grigoriev I.V."/>
            <person name="Debuchy R."/>
            <person name="Gladieux P."/>
            <person name="Hiltunen Thoren M."/>
            <person name="Johannesson H."/>
        </authorList>
    </citation>
    <scope>NUCLEOTIDE SEQUENCE</scope>
    <source>
        <strain evidence="2">CBS 990.96</strain>
    </source>
</reference>
<evidence type="ECO:0000313" key="2">
    <source>
        <dbReference type="EMBL" id="KAK4228426.1"/>
    </source>
</evidence>
<feature type="compositionally biased region" description="Basic and acidic residues" evidence="1">
    <location>
        <begin position="187"/>
        <end position="198"/>
    </location>
</feature>
<feature type="region of interest" description="Disordered" evidence="1">
    <location>
        <begin position="220"/>
        <end position="407"/>
    </location>
</feature>
<feature type="region of interest" description="Disordered" evidence="1">
    <location>
        <begin position="38"/>
        <end position="59"/>
    </location>
</feature>
<keyword evidence="3" id="KW-1185">Reference proteome</keyword>
<dbReference type="AlphaFoldDB" id="A0AAN7BRL8"/>
<gene>
    <name evidence="2" type="ORF">QBC38DRAFT_454348</name>
</gene>
<reference evidence="2" key="2">
    <citation type="submission" date="2023-05" db="EMBL/GenBank/DDBJ databases">
        <authorList>
            <consortium name="Lawrence Berkeley National Laboratory"/>
            <person name="Steindorff A."/>
            <person name="Hensen N."/>
            <person name="Bonometti L."/>
            <person name="Westerberg I."/>
            <person name="Brannstrom I.O."/>
            <person name="Guillou S."/>
            <person name="Cros-Aarteil S."/>
            <person name="Calhoun S."/>
            <person name="Haridas S."/>
            <person name="Kuo A."/>
            <person name="Mondo S."/>
            <person name="Pangilinan J."/>
            <person name="Riley R."/>
            <person name="Labutti K."/>
            <person name="Andreopoulos B."/>
            <person name="Lipzen A."/>
            <person name="Chen C."/>
            <person name="Yanf M."/>
            <person name="Daum C."/>
            <person name="Ng V."/>
            <person name="Clum A."/>
            <person name="Ohm R."/>
            <person name="Martin F."/>
            <person name="Silar P."/>
            <person name="Natvig D."/>
            <person name="Lalanne C."/>
            <person name="Gautier V."/>
            <person name="Ament-Velasquez S.L."/>
            <person name="Kruys A."/>
            <person name="Hutchinson M.I."/>
            <person name="Powell A.J."/>
            <person name="Barry K."/>
            <person name="Miller A.N."/>
            <person name="Grigoriev I.V."/>
            <person name="Debuchy R."/>
            <person name="Gladieux P."/>
            <person name="Thoren M.H."/>
            <person name="Johannesson H."/>
        </authorList>
    </citation>
    <scope>NUCLEOTIDE SEQUENCE</scope>
    <source>
        <strain evidence="2">CBS 990.96</strain>
    </source>
</reference>